<comment type="caution">
    <text evidence="2">The sequence shown here is derived from an EMBL/GenBank/DDBJ whole genome shotgun (WGS) entry which is preliminary data.</text>
</comment>
<evidence type="ECO:0000313" key="3">
    <source>
        <dbReference type="Proteomes" id="UP001139006"/>
    </source>
</evidence>
<protein>
    <submittedName>
        <fullName evidence="2">Insulinase family protein</fullName>
    </submittedName>
</protein>
<name>A0A9X2JMJ2_9LACO</name>
<dbReference type="Pfam" id="PF05193">
    <property type="entry name" value="Peptidase_M16_C"/>
    <property type="match status" value="1"/>
</dbReference>
<sequence length="423" mass="48321">MQKQVTTGVTAALIETKQFKTTKINVSFTTILEDKSELAMRTLIANLLEVSSQKYPNQKLISDKLAEMYGASFGTTVNRRGRMHTIGFSFTCVNDKYLQGNQNLLTQAAEFLQEVIFNPLVTSPQAKFDLQTFARQKENLINYIQTIKENKQTYASLQLQAGYFLDTIQYTPVYGDVTDLENINAKMAYEYYQKMLQEDTINIVISGDLITSDLSELLTHLPFEARKKQLGDIYYTQNITNTVYQKEEKQSLNQSKLDVAYHLPISYRTENYYAALVFNALFGGSVLSKLFINVREKESMAYYASSNFDSFRQFLYVQTGIEAQNKEHVLRLIERQLNSLISGDVSVETFENVKKELLTDYESRYDSQGTAMLQQVMDTITQVSIQATEWEEKIAAVTLEEVCNVAKMVNLQAVYFLNGEESS</sequence>
<dbReference type="SUPFAM" id="SSF63411">
    <property type="entry name" value="LuxS/MPP-like metallohydrolase"/>
    <property type="match status" value="2"/>
</dbReference>
<dbReference type="GO" id="GO:0046872">
    <property type="term" value="F:metal ion binding"/>
    <property type="evidence" value="ECO:0007669"/>
    <property type="project" value="InterPro"/>
</dbReference>
<dbReference type="PANTHER" id="PTHR11851:SF186">
    <property type="entry name" value="INACTIVE METALLOPROTEASE YMFF-RELATED"/>
    <property type="match status" value="1"/>
</dbReference>
<dbReference type="RefSeq" id="WP_253361893.1">
    <property type="nucleotide sequence ID" value="NZ_JAIULA010000024.1"/>
</dbReference>
<proteinExistence type="predicted"/>
<keyword evidence="3" id="KW-1185">Reference proteome</keyword>
<dbReference type="Proteomes" id="UP001139006">
    <property type="component" value="Unassembled WGS sequence"/>
</dbReference>
<dbReference type="AlphaFoldDB" id="A0A9X2JMJ2"/>
<evidence type="ECO:0000313" key="2">
    <source>
        <dbReference type="EMBL" id="MCP0887730.1"/>
    </source>
</evidence>
<dbReference type="InterPro" id="IPR050361">
    <property type="entry name" value="MPP/UQCRC_Complex"/>
</dbReference>
<dbReference type="InterPro" id="IPR011249">
    <property type="entry name" value="Metalloenz_LuxS/M16"/>
</dbReference>
<dbReference type="Gene3D" id="3.30.830.10">
    <property type="entry name" value="Metalloenzyme, LuxS/M16 peptidase-like"/>
    <property type="match status" value="2"/>
</dbReference>
<gene>
    <name evidence="2" type="ORF">LB941_10340</name>
</gene>
<evidence type="ECO:0000259" key="1">
    <source>
        <dbReference type="Pfam" id="PF05193"/>
    </source>
</evidence>
<dbReference type="InterPro" id="IPR007863">
    <property type="entry name" value="Peptidase_M16_C"/>
</dbReference>
<organism evidence="2 3">
    <name type="scientific">Ligilactobacillus ubinensis</name>
    <dbReference type="NCBI Taxonomy" id="2876789"/>
    <lineage>
        <taxon>Bacteria</taxon>
        <taxon>Bacillati</taxon>
        <taxon>Bacillota</taxon>
        <taxon>Bacilli</taxon>
        <taxon>Lactobacillales</taxon>
        <taxon>Lactobacillaceae</taxon>
        <taxon>Ligilactobacillus</taxon>
    </lineage>
</organism>
<dbReference type="NCBIfam" id="NF047422">
    <property type="entry name" value="YfmF_fam"/>
    <property type="match status" value="1"/>
</dbReference>
<feature type="domain" description="Peptidase M16 C-terminal" evidence="1">
    <location>
        <begin position="182"/>
        <end position="357"/>
    </location>
</feature>
<dbReference type="EMBL" id="JAIULA010000024">
    <property type="protein sequence ID" value="MCP0887730.1"/>
    <property type="molecule type" value="Genomic_DNA"/>
</dbReference>
<accession>A0A9X2JMJ2</accession>
<reference evidence="2 3" key="1">
    <citation type="journal article" date="2023" name="Int. J. Syst. Evol. Microbiol.">
        <title>Ligilactobacillus ubinensis sp. nov., a novel species isolated from the wild ferment of a durian fruit (Durio zibethinus).</title>
        <authorList>
            <person name="Heng Y.C."/>
            <person name="Menon N."/>
            <person name="Chen B."/>
            <person name="Loo B.Z.L."/>
            <person name="Wong G.W.J."/>
            <person name="Lim A.C.H."/>
            <person name="Silvaraju S."/>
            <person name="Kittelmann S."/>
        </authorList>
    </citation>
    <scope>NUCLEOTIDE SEQUENCE [LARGE SCALE GENOMIC DNA]</scope>
    <source>
        <strain evidence="2 3">WILCCON 0076</strain>
    </source>
</reference>
<dbReference type="PANTHER" id="PTHR11851">
    <property type="entry name" value="METALLOPROTEASE"/>
    <property type="match status" value="1"/>
</dbReference>